<feature type="compositionally biased region" description="Polar residues" evidence="1">
    <location>
        <begin position="45"/>
        <end position="56"/>
    </location>
</feature>
<dbReference type="EMBL" id="JAHYIQ010000003">
    <property type="protein sequence ID" value="KAK1134046.1"/>
    <property type="molecule type" value="Genomic_DNA"/>
</dbReference>
<proteinExistence type="predicted"/>
<dbReference type="AlphaFoldDB" id="A0AA40KV30"/>
<sequence>MFDSPKKLPSWQRSPRPRVQLRSLVPRRHRSPRNVRRSPPRITQDPHNWQQSNYQKESIDGEQPTGRRTANQQQFEQQQPTTNNTVSPYNRVDIQTCGEVSVIVNFNLSN</sequence>
<protein>
    <submittedName>
        <fullName evidence="2">Uncharacterized protein</fullName>
    </submittedName>
</protein>
<gene>
    <name evidence="2" type="ORF">K0M31_011831</name>
</gene>
<reference evidence="2" key="1">
    <citation type="submission" date="2021-10" db="EMBL/GenBank/DDBJ databases">
        <title>Melipona bicolor Genome sequencing and assembly.</title>
        <authorList>
            <person name="Araujo N.S."/>
            <person name="Arias M.C."/>
        </authorList>
    </citation>
    <scope>NUCLEOTIDE SEQUENCE</scope>
    <source>
        <strain evidence="2">USP_2M_L1-L4_2017</strain>
        <tissue evidence="2">Whole body</tissue>
    </source>
</reference>
<comment type="caution">
    <text evidence="2">The sequence shown here is derived from an EMBL/GenBank/DDBJ whole genome shotgun (WGS) entry which is preliminary data.</text>
</comment>
<name>A0AA40KV30_9HYME</name>
<feature type="region of interest" description="Disordered" evidence="1">
    <location>
        <begin position="1"/>
        <end position="89"/>
    </location>
</feature>
<keyword evidence="3" id="KW-1185">Reference proteome</keyword>
<feature type="compositionally biased region" description="Low complexity" evidence="1">
    <location>
        <begin position="71"/>
        <end position="85"/>
    </location>
</feature>
<evidence type="ECO:0000313" key="3">
    <source>
        <dbReference type="Proteomes" id="UP001177670"/>
    </source>
</evidence>
<evidence type="ECO:0000256" key="1">
    <source>
        <dbReference type="SAM" id="MobiDB-lite"/>
    </source>
</evidence>
<organism evidence="2 3">
    <name type="scientific">Melipona bicolor</name>
    <dbReference type="NCBI Taxonomy" id="60889"/>
    <lineage>
        <taxon>Eukaryota</taxon>
        <taxon>Metazoa</taxon>
        <taxon>Ecdysozoa</taxon>
        <taxon>Arthropoda</taxon>
        <taxon>Hexapoda</taxon>
        <taxon>Insecta</taxon>
        <taxon>Pterygota</taxon>
        <taxon>Neoptera</taxon>
        <taxon>Endopterygota</taxon>
        <taxon>Hymenoptera</taxon>
        <taxon>Apocrita</taxon>
        <taxon>Aculeata</taxon>
        <taxon>Apoidea</taxon>
        <taxon>Anthophila</taxon>
        <taxon>Apidae</taxon>
        <taxon>Melipona</taxon>
    </lineage>
</organism>
<accession>A0AA40KV30</accession>
<evidence type="ECO:0000313" key="2">
    <source>
        <dbReference type="EMBL" id="KAK1134046.1"/>
    </source>
</evidence>
<feature type="compositionally biased region" description="Basic residues" evidence="1">
    <location>
        <begin position="25"/>
        <end position="39"/>
    </location>
</feature>
<dbReference type="Proteomes" id="UP001177670">
    <property type="component" value="Unassembled WGS sequence"/>
</dbReference>